<accession>A0A926HZV2</accession>
<proteinExistence type="predicted"/>
<name>A0A926HZV2_9FIRM</name>
<dbReference type="Pfam" id="PF22479">
    <property type="entry name" value="Pam3_gp18"/>
    <property type="match status" value="1"/>
</dbReference>
<organism evidence="2 3">
    <name type="scientific">Congzhengia minquanensis</name>
    <dbReference type="NCBI Taxonomy" id="2763657"/>
    <lineage>
        <taxon>Bacteria</taxon>
        <taxon>Bacillati</taxon>
        <taxon>Bacillota</taxon>
        <taxon>Clostridia</taxon>
        <taxon>Eubacteriales</taxon>
        <taxon>Oscillospiraceae</taxon>
        <taxon>Congzhengia</taxon>
    </lineage>
</organism>
<evidence type="ECO:0000313" key="2">
    <source>
        <dbReference type="EMBL" id="MBC8541833.1"/>
    </source>
</evidence>
<feature type="domain" description="Cyanophage baseplate Pam3 plug gp18" evidence="1">
    <location>
        <begin position="6"/>
        <end position="104"/>
    </location>
</feature>
<dbReference type="RefSeq" id="WP_249313818.1">
    <property type="nucleotide sequence ID" value="NZ_JACRSU010000006.1"/>
</dbReference>
<comment type="caution">
    <text evidence="2">The sequence shown here is derived from an EMBL/GenBank/DDBJ whole genome shotgun (WGS) entry which is preliminary data.</text>
</comment>
<evidence type="ECO:0000259" key="1">
    <source>
        <dbReference type="Pfam" id="PF22479"/>
    </source>
</evidence>
<reference evidence="2" key="1">
    <citation type="submission" date="2020-08" db="EMBL/GenBank/DDBJ databases">
        <title>Genome public.</title>
        <authorList>
            <person name="Liu C."/>
            <person name="Sun Q."/>
        </authorList>
    </citation>
    <scope>NUCLEOTIDE SEQUENCE</scope>
    <source>
        <strain evidence="2">H8</strain>
    </source>
</reference>
<evidence type="ECO:0000313" key="3">
    <source>
        <dbReference type="Proteomes" id="UP000611762"/>
    </source>
</evidence>
<sequence length="111" mass="12245">MKRDRILIKKELVPYYFHILLGGELFDLAVSYNETHNFFTLAVKKSGETICAGEPLIYGMPLFGDVYTAGKHPAVTIVPFDESGNSDRVTFEALGETVFLTVDNAGGERIG</sequence>
<dbReference type="EMBL" id="JACRSU010000006">
    <property type="protein sequence ID" value="MBC8541833.1"/>
    <property type="molecule type" value="Genomic_DNA"/>
</dbReference>
<protein>
    <recommendedName>
        <fullName evidence="1">Cyanophage baseplate Pam3 plug gp18 domain-containing protein</fullName>
    </recommendedName>
</protein>
<gene>
    <name evidence="2" type="ORF">H8698_12665</name>
</gene>
<dbReference type="AlphaFoldDB" id="A0A926HZV2"/>
<dbReference type="InterPro" id="IPR054252">
    <property type="entry name" value="Pam3_gp18"/>
</dbReference>
<keyword evidence="3" id="KW-1185">Reference proteome</keyword>
<dbReference type="Proteomes" id="UP000611762">
    <property type="component" value="Unassembled WGS sequence"/>
</dbReference>